<dbReference type="Pfam" id="PF05368">
    <property type="entry name" value="NmrA"/>
    <property type="match status" value="1"/>
</dbReference>
<organism evidence="2 3">
    <name type="scientific">Hoeflea prorocentri</name>
    <dbReference type="NCBI Taxonomy" id="1922333"/>
    <lineage>
        <taxon>Bacteria</taxon>
        <taxon>Pseudomonadati</taxon>
        <taxon>Pseudomonadota</taxon>
        <taxon>Alphaproteobacteria</taxon>
        <taxon>Hyphomicrobiales</taxon>
        <taxon>Rhizobiaceae</taxon>
        <taxon>Hoeflea</taxon>
    </lineage>
</organism>
<accession>A0A9X3ZJ26</accession>
<dbReference type="AlphaFoldDB" id="A0A9X3ZJ26"/>
<dbReference type="Gene3D" id="3.40.50.720">
    <property type="entry name" value="NAD(P)-binding Rossmann-like Domain"/>
    <property type="match status" value="1"/>
</dbReference>
<dbReference type="InterPro" id="IPR008030">
    <property type="entry name" value="NmrA-like"/>
</dbReference>
<evidence type="ECO:0000313" key="2">
    <source>
        <dbReference type="EMBL" id="MDA5401317.1"/>
    </source>
</evidence>
<proteinExistence type="predicted"/>
<sequence>MQTIAVIGANGRLGNQIALAFHSAGYRVIAITRSGIAAHLPAQIERRTADATDRQALIRATEGAQFIFNGLNPLYTQWAKLVLPLGANVMAAARAHGAVHLFPGNVYNHGETIPPVLKDDSPQEARTRKGAIRIELERRFREESSRSGTQTILLRAGDFFGGRVAGTWFDLVIAKKIANGIFTYPGPMDIPHAWAYLPDLAKAFVRLADEAGNLQPFETFQFPGHTMTGTELKNHCEAAIGQTLKQRGMPWPLLRLGGLVVPMLREVSEMAYLWRVAHSLDGSKLEALIGPVPKADPQAAVATALSDFGIDTSAAKSALPAAV</sequence>
<dbReference type="Proteomes" id="UP001151234">
    <property type="component" value="Unassembled WGS sequence"/>
</dbReference>
<comment type="caution">
    <text evidence="2">The sequence shown here is derived from an EMBL/GenBank/DDBJ whole genome shotgun (WGS) entry which is preliminary data.</text>
</comment>
<evidence type="ECO:0000313" key="3">
    <source>
        <dbReference type="Proteomes" id="UP001151234"/>
    </source>
</evidence>
<gene>
    <name evidence="2" type="ORF">OQ273_22280</name>
</gene>
<dbReference type="EMBL" id="JAPJZI010000002">
    <property type="protein sequence ID" value="MDA5401317.1"/>
    <property type="molecule type" value="Genomic_DNA"/>
</dbReference>
<keyword evidence="3" id="KW-1185">Reference proteome</keyword>
<dbReference type="RefSeq" id="WP_267993308.1">
    <property type="nucleotide sequence ID" value="NZ_JAPJZI010000002.1"/>
</dbReference>
<evidence type="ECO:0000259" key="1">
    <source>
        <dbReference type="Pfam" id="PF05368"/>
    </source>
</evidence>
<reference evidence="2" key="1">
    <citation type="submission" date="2022-11" db="EMBL/GenBank/DDBJ databases">
        <title>Draft genome sequence of Hoeflea poritis E7-10 and Hoeflea prorocentri PM5-8, separated from scleractinian coral Porites lutea and marine dinoflagellate.</title>
        <authorList>
            <person name="Zhang G."/>
            <person name="Wei Q."/>
            <person name="Cai L."/>
        </authorList>
    </citation>
    <scope>NUCLEOTIDE SEQUENCE</scope>
    <source>
        <strain evidence="2">PM5-8</strain>
    </source>
</reference>
<dbReference type="SUPFAM" id="SSF51735">
    <property type="entry name" value="NAD(P)-binding Rossmann-fold domains"/>
    <property type="match status" value="1"/>
</dbReference>
<protein>
    <submittedName>
        <fullName evidence="2">NAD-dependent epimerase/dehydratase family protein</fullName>
    </submittedName>
</protein>
<feature type="domain" description="NmrA-like" evidence="1">
    <location>
        <begin position="2"/>
        <end position="254"/>
    </location>
</feature>
<dbReference type="InterPro" id="IPR036291">
    <property type="entry name" value="NAD(P)-bd_dom_sf"/>
</dbReference>
<name>A0A9X3ZJ26_9HYPH</name>